<dbReference type="InParanoid" id="A0A401GF62"/>
<evidence type="ECO:0000313" key="1">
    <source>
        <dbReference type="EMBL" id="GBE80812.1"/>
    </source>
</evidence>
<dbReference type="AlphaFoldDB" id="A0A401GF62"/>
<sequence>MTDWPSRGPFVLHLRRLEVAWLSVYEGAAAHVQGLLRTAGRNMEHLALTIDEVPPHRKDLYADILDLSCNPRLVSLHLKSVLISQENSMDWVTTILSKITSVHSRLQRIHFSVRMQRIEPSVHMQPEQLDRQLARVAEGRPHLVVTFILRWRSQNLTGWDP</sequence>
<accession>A0A401GF62</accession>
<evidence type="ECO:0008006" key="3">
    <source>
        <dbReference type="Google" id="ProtNLM"/>
    </source>
</evidence>
<dbReference type="EMBL" id="BFAD01000003">
    <property type="protein sequence ID" value="GBE80812.1"/>
    <property type="molecule type" value="Genomic_DNA"/>
</dbReference>
<protein>
    <recommendedName>
        <fullName evidence="3">F-box domain-containing protein</fullName>
    </recommendedName>
</protein>
<keyword evidence="2" id="KW-1185">Reference proteome</keyword>
<gene>
    <name evidence="1" type="ORF">SCP_0305320</name>
</gene>
<dbReference type="GeneID" id="38777729"/>
<evidence type="ECO:0000313" key="2">
    <source>
        <dbReference type="Proteomes" id="UP000287166"/>
    </source>
</evidence>
<organism evidence="1 2">
    <name type="scientific">Sparassis crispa</name>
    <dbReference type="NCBI Taxonomy" id="139825"/>
    <lineage>
        <taxon>Eukaryota</taxon>
        <taxon>Fungi</taxon>
        <taxon>Dikarya</taxon>
        <taxon>Basidiomycota</taxon>
        <taxon>Agaricomycotina</taxon>
        <taxon>Agaricomycetes</taxon>
        <taxon>Polyporales</taxon>
        <taxon>Sparassidaceae</taxon>
        <taxon>Sparassis</taxon>
    </lineage>
</organism>
<name>A0A401GF62_9APHY</name>
<comment type="caution">
    <text evidence="1">The sequence shown here is derived from an EMBL/GenBank/DDBJ whole genome shotgun (WGS) entry which is preliminary data.</text>
</comment>
<dbReference type="RefSeq" id="XP_027611725.1">
    <property type="nucleotide sequence ID" value="XM_027755924.1"/>
</dbReference>
<proteinExistence type="predicted"/>
<reference evidence="1 2" key="1">
    <citation type="journal article" date="2018" name="Sci. Rep.">
        <title>Genome sequence of the cauliflower mushroom Sparassis crispa (Hanabiratake) and its association with beneficial usage.</title>
        <authorList>
            <person name="Kiyama R."/>
            <person name="Furutani Y."/>
            <person name="Kawaguchi K."/>
            <person name="Nakanishi T."/>
        </authorList>
    </citation>
    <scope>NUCLEOTIDE SEQUENCE [LARGE SCALE GENOMIC DNA]</scope>
</reference>
<dbReference type="Proteomes" id="UP000287166">
    <property type="component" value="Unassembled WGS sequence"/>
</dbReference>